<name>M2Z586_9NOCA</name>
<sequence>MRIELEARGFVPMTGRPGRGLCAGKGRSWEIEGNGPTEWKRAIDTCYGCPLFVACHRAMNAAVQRGEPPASLIMGGIAFDSNGNAIPTDQLDVYSQRRAGKGISNRPPRGATGQVPDGHDAMRAA</sequence>
<feature type="region of interest" description="Disordered" evidence="1">
    <location>
        <begin position="98"/>
        <end position="125"/>
    </location>
</feature>
<dbReference type="EMBL" id="AOEX01000083">
    <property type="protein sequence ID" value="EME56018.1"/>
    <property type="molecule type" value="Genomic_DNA"/>
</dbReference>
<organism evidence="2 3">
    <name type="scientific">Rhodococcus ruber BKS 20-38</name>
    <dbReference type="NCBI Taxonomy" id="1278076"/>
    <lineage>
        <taxon>Bacteria</taxon>
        <taxon>Bacillati</taxon>
        <taxon>Actinomycetota</taxon>
        <taxon>Actinomycetes</taxon>
        <taxon>Mycobacteriales</taxon>
        <taxon>Nocardiaceae</taxon>
        <taxon>Rhodococcus</taxon>
    </lineage>
</organism>
<evidence type="ECO:0008006" key="4">
    <source>
        <dbReference type="Google" id="ProtNLM"/>
    </source>
</evidence>
<reference evidence="2 3" key="1">
    <citation type="journal article" date="2013" name="Genome Announc.">
        <title>Draft Genome Sequence of Rhodococcus ruber Strain BKS 20-38.</title>
        <authorList>
            <person name="Bala M."/>
            <person name="Kumar S."/>
            <person name="Raghava G.P."/>
            <person name="Mayilraj S."/>
        </authorList>
    </citation>
    <scope>NUCLEOTIDE SEQUENCE [LARGE SCALE GENOMIC DNA]</scope>
    <source>
        <strain evidence="2 3">BKS 20-38</strain>
    </source>
</reference>
<keyword evidence="3" id="KW-1185">Reference proteome</keyword>
<evidence type="ECO:0000313" key="3">
    <source>
        <dbReference type="Proteomes" id="UP000011731"/>
    </source>
</evidence>
<gene>
    <name evidence="2" type="ORF">G352_22431</name>
</gene>
<evidence type="ECO:0000313" key="2">
    <source>
        <dbReference type="EMBL" id="EME56018.1"/>
    </source>
</evidence>
<proteinExistence type="predicted"/>
<evidence type="ECO:0000256" key="1">
    <source>
        <dbReference type="SAM" id="MobiDB-lite"/>
    </source>
</evidence>
<dbReference type="Proteomes" id="UP000011731">
    <property type="component" value="Unassembled WGS sequence"/>
</dbReference>
<comment type="caution">
    <text evidence="2">The sequence shown here is derived from an EMBL/GenBank/DDBJ whole genome shotgun (WGS) entry which is preliminary data.</text>
</comment>
<accession>M2Z586</accession>
<protein>
    <recommendedName>
        <fullName evidence="4">4Fe-4S Wbl-type domain-containing protein</fullName>
    </recommendedName>
</protein>
<dbReference type="PATRIC" id="fig|1278076.4.peg.4595"/>
<dbReference type="AlphaFoldDB" id="M2Z586"/>